<evidence type="ECO:0000313" key="2">
    <source>
        <dbReference type="WBParaSite" id="L893_g9758.t1"/>
    </source>
</evidence>
<dbReference type="AlphaFoldDB" id="A0A1I8AVY5"/>
<keyword evidence="1" id="KW-1185">Reference proteome</keyword>
<organism evidence="1 2">
    <name type="scientific">Steinernema glaseri</name>
    <dbReference type="NCBI Taxonomy" id="37863"/>
    <lineage>
        <taxon>Eukaryota</taxon>
        <taxon>Metazoa</taxon>
        <taxon>Ecdysozoa</taxon>
        <taxon>Nematoda</taxon>
        <taxon>Chromadorea</taxon>
        <taxon>Rhabditida</taxon>
        <taxon>Tylenchina</taxon>
        <taxon>Panagrolaimomorpha</taxon>
        <taxon>Strongyloidoidea</taxon>
        <taxon>Steinernematidae</taxon>
        <taxon>Steinernema</taxon>
    </lineage>
</organism>
<dbReference type="Proteomes" id="UP000095287">
    <property type="component" value="Unplaced"/>
</dbReference>
<proteinExistence type="predicted"/>
<accession>A0A1I8AVY5</accession>
<protein>
    <submittedName>
        <fullName evidence="2">F-box domain-containing protein</fullName>
    </submittedName>
</protein>
<evidence type="ECO:0000313" key="1">
    <source>
        <dbReference type="Proteomes" id="UP000095287"/>
    </source>
</evidence>
<dbReference type="WBParaSite" id="L893_g9758.t1">
    <property type="protein sequence ID" value="L893_g9758.t1"/>
    <property type="gene ID" value="L893_g9758"/>
</dbReference>
<sequence>MSRQDASVPQSDMASVPFAFLESVCATLGKASLRTVRFLPDDPSWSSVARKIEDETRDFELSVNLFGPEDVSYNCSISLEEARKAKYLRCSRLENYLGNLDENTDWKVTLHTLLSAVQIEGFYLFHTDLRSVEDYFSPINPWYLRAVDICYCDFTSDVSLCTWLKKVVANKCLSSLRIYYTSFAKPMEPKLDLNEELYGVLVHQKRLEYIAIHDNDSIEDLKISFFRRVLDFWVASENGFQRGLTLFGPSKLKRQKKKVKTLYHFGEGNQLLHASGRESVNMSYSDRRLLLTFWPARRK</sequence>
<name>A0A1I8AVY5_9BILA</name>
<reference evidence="2" key="1">
    <citation type="submission" date="2016-11" db="UniProtKB">
        <authorList>
            <consortium name="WormBaseParasite"/>
        </authorList>
    </citation>
    <scope>IDENTIFICATION</scope>
</reference>